<evidence type="ECO:0000256" key="1">
    <source>
        <dbReference type="ARBA" id="ARBA00006271"/>
    </source>
</evidence>
<evidence type="ECO:0000256" key="4">
    <source>
        <dbReference type="ARBA" id="ARBA00022840"/>
    </source>
</evidence>
<organism evidence="8 9">
    <name type="scientific">Gigaspora rosea</name>
    <dbReference type="NCBI Taxonomy" id="44941"/>
    <lineage>
        <taxon>Eukaryota</taxon>
        <taxon>Fungi</taxon>
        <taxon>Fungi incertae sedis</taxon>
        <taxon>Mucoromycota</taxon>
        <taxon>Glomeromycotina</taxon>
        <taxon>Glomeromycetes</taxon>
        <taxon>Diversisporales</taxon>
        <taxon>Gigasporaceae</taxon>
        <taxon>Gigaspora</taxon>
    </lineage>
</organism>
<keyword evidence="2" id="KW-0547">Nucleotide-binding</keyword>
<feature type="domain" description="DNA mismatch repair proteins mutS family" evidence="7">
    <location>
        <begin position="900"/>
        <end position="916"/>
    </location>
</feature>
<dbReference type="InterPro" id="IPR045076">
    <property type="entry name" value="MutS"/>
</dbReference>
<dbReference type="GO" id="GO:0043504">
    <property type="term" value="P:mitochondrial DNA repair"/>
    <property type="evidence" value="ECO:0007669"/>
    <property type="project" value="TreeGrafter"/>
</dbReference>
<dbReference type="GO" id="GO:0006298">
    <property type="term" value="P:mismatch repair"/>
    <property type="evidence" value="ECO:0007669"/>
    <property type="project" value="InterPro"/>
</dbReference>
<comment type="similarity">
    <text evidence="1">Belongs to the DNA mismatch repair MutS family.</text>
</comment>
<dbReference type="Pfam" id="PF05188">
    <property type="entry name" value="MutS_II"/>
    <property type="match status" value="1"/>
</dbReference>
<proteinExistence type="inferred from homology"/>
<dbReference type="InterPro" id="IPR007696">
    <property type="entry name" value="DNA_mismatch_repair_MutS_core"/>
</dbReference>
<dbReference type="SUPFAM" id="SSF52540">
    <property type="entry name" value="P-loop containing nucleoside triphosphate hydrolases"/>
    <property type="match status" value="1"/>
</dbReference>
<evidence type="ECO:0000256" key="5">
    <source>
        <dbReference type="ARBA" id="ARBA00023125"/>
    </source>
</evidence>
<dbReference type="EMBL" id="QKWP01000559">
    <property type="protein sequence ID" value="RIB18137.1"/>
    <property type="molecule type" value="Genomic_DNA"/>
</dbReference>
<name>A0A397V9Z5_9GLOM</name>
<keyword evidence="4" id="KW-0067">ATP-binding</keyword>
<dbReference type="SUPFAM" id="SSF53150">
    <property type="entry name" value="DNA repair protein MutS, domain II"/>
    <property type="match status" value="1"/>
</dbReference>
<dbReference type="InterPro" id="IPR027417">
    <property type="entry name" value="P-loop_NTPase"/>
</dbReference>
<dbReference type="STRING" id="44941.A0A397V9Z5"/>
<dbReference type="FunFam" id="3.40.50.300:FF:001238">
    <property type="entry name" value="DNA mismatch repair protein"/>
    <property type="match status" value="1"/>
</dbReference>
<dbReference type="GO" id="GO:0005634">
    <property type="term" value="C:nucleus"/>
    <property type="evidence" value="ECO:0007669"/>
    <property type="project" value="TreeGrafter"/>
</dbReference>
<dbReference type="SUPFAM" id="SSF55271">
    <property type="entry name" value="DNA repair protein MutS, domain I"/>
    <property type="match status" value="1"/>
</dbReference>
<keyword evidence="5" id="KW-0238">DNA-binding</keyword>
<protein>
    <submittedName>
        <fullName evidence="8">Muts domain V-domain-containing protein</fullName>
    </submittedName>
</protein>
<keyword evidence="9" id="KW-1185">Reference proteome</keyword>
<dbReference type="Pfam" id="PF05192">
    <property type="entry name" value="MutS_III"/>
    <property type="match status" value="1"/>
</dbReference>
<dbReference type="OrthoDB" id="2534523at2759"/>
<evidence type="ECO:0000259" key="7">
    <source>
        <dbReference type="PROSITE" id="PS00486"/>
    </source>
</evidence>
<dbReference type="InterPro" id="IPR017261">
    <property type="entry name" value="DNA_mismatch_repair_MutS/MSH"/>
</dbReference>
<dbReference type="PANTHER" id="PTHR11361">
    <property type="entry name" value="DNA MISMATCH REPAIR PROTEIN MUTS FAMILY MEMBER"/>
    <property type="match status" value="1"/>
</dbReference>
<dbReference type="PANTHER" id="PTHR11361:SF34">
    <property type="entry name" value="DNA MISMATCH REPAIR PROTEIN MSH1, MITOCHONDRIAL"/>
    <property type="match status" value="1"/>
</dbReference>
<evidence type="ECO:0000313" key="8">
    <source>
        <dbReference type="EMBL" id="RIB18137.1"/>
    </source>
</evidence>
<gene>
    <name evidence="8" type="ORF">C2G38_2245970</name>
</gene>
<reference evidence="8 9" key="1">
    <citation type="submission" date="2018-06" db="EMBL/GenBank/DDBJ databases">
        <title>Comparative genomics reveals the genomic features of Rhizophagus irregularis, R. cerebriforme, R. diaphanum and Gigaspora rosea, and their symbiotic lifestyle signature.</title>
        <authorList>
            <person name="Morin E."/>
            <person name="San Clemente H."/>
            <person name="Chen E.C.H."/>
            <person name="De La Providencia I."/>
            <person name="Hainaut M."/>
            <person name="Kuo A."/>
            <person name="Kohler A."/>
            <person name="Murat C."/>
            <person name="Tang N."/>
            <person name="Roy S."/>
            <person name="Loubradou J."/>
            <person name="Henrissat B."/>
            <person name="Grigoriev I.V."/>
            <person name="Corradi N."/>
            <person name="Roux C."/>
            <person name="Martin F.M."/>
        </authorList>
    </citation>
    <scope>NUCLEOTIDE SEQUENCE [LARGE SCALE GENOMIC DNA]</scope>
    <source>
        <strain evidence="8 9">DAOM 194757</strain>
    </source>
</reference>
<keyword evidence="6" id="KW-0234">DNA repair</keyword>
<evidence type="ECO:0000256" key="3">
    <source>
        <dbReference type="ARBA" id="ARBA00022763"/>
    </source>
</evidence>
<dbReference type="GO" id="GO:0005524">
    <property type="term" value="F:ATP binding"/>
    <property type="evidence" value="ECO:0007669"/>
    <property type="project" value="UniProtKB-KW"/>
</dbReference>
<evidence type="ECO:0000256" key="2">
    <source>
        <dbReference type="ARBA" id="ARBA00022741"/>
    </source>
</evidence>
<dbReference type="GO" id="GO:0005739">
    <property type="term" value="C:mitochondrion"/>
    <property type="evidence" value="ECO:0007669"/>
    <property type="project" value="TreeGrafter"/>
</dbReference>
<dbReference type="Gene3D" id="3.40.50.300">
    <property type="entry name" value="P-loop containing nucleotide triphosphate hydrolases"/>
    <property type="match status" value="1"/>
</dbReference>
<dbReference type="Pfam" id="PF01624">
    <property type="entry name" value="MutS_I"/>
    <property type="match status" value="1"/>
</dbReference>
<dbReference type="PROSITE" id="PS00486">
    <property type="entry name" value="DNA_MISMATCH_REPAIR_2"/>
    <property type="match status" value="1"/>
</dbReference>
<dbReference type="SMART" id="SM00533">
    <property type="entry name" value="MUTSd"/>
    <property type="match status" value="1"/>
</dbReference>
<keyword evidence="3" id="KW-0227">DNA damage</keyword>
<dbReference type="InterPro" id="IPR007695">
    <property type="entry name" value="DNA_mismatch_repair_MutS-lik_N"/>
</dbReference>
<dbReference type="Proteomes" id="UP000266673">
    <property type="component" value="Unassembled WGS sequence"/>
</dbReference>
<dbReference type="SMART" id="SM00534">
    <property type="entry name" value="MUTSac"/>
    <property type="match status" value="1"/>
</dbReference>
<dbReference type="Gene3D" id="3.30.420.110">
    <property type="entry name" value="MutS, connector domain"/>
    <property type="match status" value="1"/>
</dbReference>
<dbReference type="InterPro" id="IPR036187">
    <property type="entry name" value="DNA_mismatch_repair_MutS_sf"/>
</dbReference>
<dbReference type="InterPro" id="IPR007860">
    <property type="entry name" value="DNA_mmatch_repair_MutS_con_dom"/>
</dbReference>
<accession>A0A397V9Z5</accession>
<dbReference type="GO" id="GO:0140664">
    <property type="term" value="F:ATP-dependent DNA damage sensor activity"/>
    <property type="evidence" value="ECO:0007669"/>
    <property type="project" value="InterPro"/>
</dbReference>
<dbReference type="SUPFAM" id="SSF48334">
    <property type="entry name" value="DNA repair protein MutS, domain III"/>
    <property type="match status" value="1"/>
</dbReference>
<dbReference type="GO" id="GO:0030983">
    <property type="term" value="F:mismatched DNA binding"/>
    <property type="evidence" value="ECO:0007669"/>
    <property type="project" value="InterPro"/>
</dbReference>
<dbReference type="Gene3D" id="3.40.1170.10">
    <property type="entry name" value="DNA repair protein MutS, domain I"/>
    <property type="match status" value="1"/>
</dbReference>
<evidence type="ECO:0000313" key="9">
    <source>
        <dbReference type="Proteomes" id="UP000266673"/>
    </source>
</evidence>
<sequence length="1037" mass="119681">MKNSFTCLTLIYYYKLIQKSRTLTLILQMNRLNTRKHFKNSEKLLHAFIYSRNIYYLSFNIKRRLTSILLQFTNDRVSSKSCGLKSLSPLIISRSKTKFTLSLNDLPKSATIPTSIDNLKKGPEWDSTIGKVVRQAQINYPNCVILTRVGQFWELYFEQAKEIAPLLDIKLTKKKFGQEYFAFAGFPTQHLDRYLATLVNVHGFPVAICEEFLNDDVNEDKLKFKRRITRIITPGTLIDESFLQYDQNNFLLALSLDEKTNSVGLSWIDITTGLFFMQKSNLESISGDLMRIRPSEIVLCDSYHKMESHEIWKHVDGKKYIISYESSNSFDSKLPQSWMSDSQIDYDVNQTFSSDELKASAALISYINKNLLGRTLKIQPPISINLNDTMIIDATTLRSLEITTSIRDNTKKGSLLHAIRRTKTASGARTLDRWLCFPTTSINIINNRLNLVEYFCKNTHLTSDIRQILENCDDTQRTSQKISFTHYNPDDFLKLKRTLESMLIIKNRLQLELYATPNDSMKTLVERIQPQNDLMNIISEAIDEDMLNKMKETRQYNSDGSIISSVDTDNKDTDIEDVENIDFDTNFEEKCNDEPVVKRKISKKRKKMEQDSESSIFEEDFASIVKNDNWVIKKDFSPSLLKLHEQLETKYRDMIELRNRWKDKLNGSVELRSHPSYGFIVAIKKVRNNKDVERILNATHIHHFKHRKWFIIQKWTHLGGQIENIKTKIREEETKVLQLIQKKIVEEWYLTVQNSRVVDELDIASSFAVLAREQNFVRPILNYSYSHKIVGGRHPVVEAGLQSKGRQFVKNDCYVGDKKRLFILTGPNMGGKSTYLRQNAIISILAQIGSFVPADYAEIGIVDQILSRVGASDNLYQDQSTFMVEMIETAHILRNATPRSFVIMDEIGRGTAILDGIAISFATLYQLHYINRCRTLFATHFHELPNLMVNFENAACYCTDIQENEDGSFYYLHRIKEGVNRNSAALKAAQLAGVPPSVLLIAKNTLKYLQEHSKPINLDSYFQSEIEKSIHNELTEV</sequence>
<comment type="caution">
    <text evidence="8">The sequence shown here is derived from an EMBL/GenBank/DDBJ whole genome shotgun (WGS) entry which is preliminary data.</text>
</comment>
<dbReference type="InterPro" id="IPR016151">
    <property type="entry name" value="DNA_mismatch_repair_MutS_N"/>
</dbReference>
<dbReference type="AlphaFoldDB" id="A0A397V9Z5"/>
<dbReference type="InterPro" id="IPR000432">
    <property type="entry name" value="DNA_mismatch_repair_MutS_C"/>
</dbReference>
<dbReference type="Pfam" id="PF00488">
    <property type="entry name" value="MutS_V"/>
    <property type="match status" value="1"/>
</dbReference>
<evidence type="ECO:0000256" key="6">
    <source>
        <dbReference type="ARBA" id="ARBA00023204"/>
    </source>
</evidence>
<dbReference type="Gene3D" id="1.10.1420.10">
    <property type="match status" value="3"/>
</dbReference>
<dbReference type="PIRSF" id="PIRSF037677">
    <property type="entry name" value="DNA_mis_repair_Msh6"/>
    <property type="match status" value="1"/>
</dbReference>
<dbReference type="InterPro" id="IPR036678">
    <property type="entry name" value="MutS_con_dom_sf"/>
</dbReference>